<reference evidence="6 7" key="1">
    <citation type="submission" date="2017-02" db="EMBL/GenBank/DDBJ databases">
        <authorList>
            <person name="Peterson S.W."/>
        </authorList>
    </citation>
    <scope>NUCLEOTIDE SEQUENCE [LARGE SCALE GENOMIC DNA]</scope>
    <source>
        <strain evidence="6 7">ATCC 700135</strain>
    </source>
</reference>
<dbReference type="EMBL" id="FUWL01000016">
    <property type="protein sequence ID" value="SJZ71144.1"/>
    <property type="molecule type" value="Genomic_DNA"/>
</dbReference>
<accession>A0A1T4MWC1</accession>
<keyword evidence="4 5" id="KW-0472">Membrane</keyword>
<dbReference type="InterPro" id="IPR007269">
    <property type="entry name" value="ICMT_MeTrfase"/>
</dbReference>
<protein>
    <submittedName>
        <fullName evidence="6">Uncharacterized protein YpbQ, isoprenylcysteine carboxyl methyltransferase (ICMT) family</fullName>
    </submittedName>
</protein>
<dbReference type="GO" id="GO:0016020">
    <property type="term" value="C:membrane"/>
    <property type="evidence" value="ECO:0007669"/>
    <property type="project" value="UniProtKB-SubCell"/>
</dbReference>
<evidence type="ECO:0000256" key="1">
    <source>
        <dbReference type="ARBA" id="ARBA00004141"/>
    </source>
</evidence>
<keyword evidence="6" id="KW-0808">Transferase</keyword>
<gene>
    <name evidence="6" type="ORF">SAMN02745205_01690</name>
</gene>
<sequence>MHESTLIANLCKFIKVAFSQKNYICTENQNKHNSLTNQSLQTMQYIIITFAVFFALRLVSLSYSIRNEKRLISKGGVQYGKKNSLLLTLAHIAYYFSALYEAYARGIEFNNLSAWGVGVMAFAYVMLFYVIYKLHDIWTVKLYIVPNQRIDTSFIFKVVRHPNYFLNIIPELIGVALLCNAWYTLIFGLPVYACLLAVRIRQEEVAMKHLWVKGE</sequence>
<feature type="transmembrane region" description="Helical" evidence="5">
    <location>
        <begin position="85"/>
        <end position="103"/>
    </location>
</feature>
<name>A0A1T4MWC1_PORCN</name>
<evidence type="ECO:0000256" key="4">
    <source>
        <dbReference type="ARBA" id="ARBA00023136"/>
    </source>
</evidence>
<evidence type="ECO:0000256" key="2">
    <source>
        <dbReference type="ARBA" id="ARBA00022692"/>
    </source>
</evidence>
<dbReference type="AlphaFoldDB" id="A0A1T4MWC1"/>
<proteinExistence type="predicted"/>
<keyword evidence="3 5" id="KW-1133">Transmembrane helix</keyword>
<feature type="transmembrane region" description="Helical" evidence="5">
    <location>
        <begin position="172"/>
        <end position="198"/>
    </location>
</feature>
<keyword evidence="6" id="KW-0489">Methyltransferase</keyword>
<evidence type="ECO:0000313" key="6">
    <source>
        <dbReference type="EMBL" id="SJZ71144.1"/>
    </source>
</evidence>
<keyword evidence="2 5" id="KW-0812">Transmembrane</keyword>
<dbReference type="GO" id="GO:0032259">
    <property type="term" value="P:methylation"/>
    <property type="evidence" value="ECO:0007669"/>
    <property type="project" value="UniProtKB-KW"/>
</dbReference>
<dbReference type="PANTHER" id="PTHR43847">
    <property type="entry name" value="BLL3993 PROTEIN"/>
    <property type="match status" value="1"/>
</dbReference>
<dbReference type="Gene3D" id="1.20.120.1630">
    <property type="match status" value="1"/>
</dbReference>
<evidence type="ECO:0000256" key="5">
    <source>
        <dbReference type="SAM" id="Phobius"/>
    </source>
</evidence>
<feature type="transmembrane region" description="Helical" evidence="5">
    <location>
        <begin position="45"/>
        <end position="65"/>
    </location>
</feature>
<dbReference type="Proteomes" id="UP000189956">
    <property type="component" value="Unassembled WGS sequence"/>
</dbReference>
<dbReference type="Pfam" id="PF04140">
    <property type="entry name" value="ICMT"/>
    <property type="match status" value="1"/>
</dbReference>
<organism evidence="6 7">
    <name type="scientific">Porphyromonas cangingivalis</name>
    <dbReference type="NCBI Taxonomy" id="36874"/>
    <lineage>
        <taxon>Bacteria</taxon>
        <taxon>Pseudomonadati</taxon>
        <taxon>Bacteroidota</taxon>
        <taxon>Bacteroidia</taxon>
        <taxon>Bacteroidales</taxon>
        <taxon>Porphyromonadaceae</taxon>
        <taxon>Porphyromonas</taxon>
    </lineage>
</organism>
<evidence type="ECO:0000313" key="7">
    <source>
        <dbReference type="Proteomes" id="UP000189956"/>
    </source>
</evidence>
<comment type="subcellular location">
    <subcellularLocation>
        <location evidence="1">Membrane</location>
        <topology evidence="1">Multi-pass membrane protein</topology>
    </subcellularLocation>
</comment>
<feature type="transmembrane region" description="Helical" evidence="5">
    <location>
        <begin position="112"/>
        <end position="132"/>
    </location>
</feature>
<dbReference type="PANTHER" id="PTHR43847:SF1">
    <property type="entry name" value="BLL3993 PROTEIN"/>
    <property type="match status" value="1"/>
</dbReference>
<dbReference type="InterPro" id="IPR052527">
    <property type="entry name" value="Metal_cation-efflux_comp"/>
</dbReference>
<evidence type="ECO:0000256" key="3">
    <source>
        <dbReference type="ARBA" id="ARBA00022989"/>
    </source>
</evidence>
<dbReference type="GO" id="GO:0004671">
    <property type="term" value="F:protein C-terminal S-isoprenylcysteine carboxyl O-methyltransferase activity"/>
    <property type="evidence" value="ECO:0007669"/>
    <property type="project" value="InterPro"/>
</dbReference>